<dbReference type="EMBL" id="DRQG01000109">
    <property type="protein sequence ID" value="HGY56351.1"/>
    <property type="molecule type" value="Genomic_DNA"/>
</dbReference>
<comment type="caution">
    <text evidence="3">The sequence shown here is derived from an EMBL/GenBank/DDBJ whole genome shotgun (WGS) entry which is preliminary data.</text>
</comment>
<dbReference type="InterPro" id="IPR051311">
    <property type="entry name" value="DedA_domain"/>
</dbReference>
<protein>
    <submittedName>
        <fullName evidence="3">DedA family protein</fullName>
    </submittedName>
</protein>
<proteinExistence type="predicted"/>
<keyword evidence="1" id="KW-0812">Transmembrane</keyword>
<sequence>MDIFTHYGYIGLFAASFLAATILPLSSEAVLFFMIQQSNEWALPVLVASVGNVLGSIVNYWLGYKGSYALLQKILRMNEDAVQRAVSRYQKYGKYSLLLAWVPVIGDPLTVAAGLFKTPFTVFIILVTIGKTSRYMALAFFSLI</sequence>
<dbReference type="AlphaFoldDB" id="A0A7V4U1J6"/>
<evidence type="ECO:0000256" key="1">
    <source>
        <dbReference type="SAM" id="Phobius"/>
    </source>
</evidence>
<feature type="transmembrane region" description="Helical" evidence="1">
    <location>
        <begin position="41"/>
        <end position="62"/>
    </location>
</feature>
<feature type="transmembrane region" description="Helical" evidence="1">
    <location>
        <begin position="12"/>
        <end position="35"/>
    </location>
</feature>
<dbReference type="PANTHER" id="PTHR42709">
    <property type="entry name" value="ALKALINE PHOSPHATASE LIKE PROTEIN"/>
    <property type="match status" value="1"/>
</dbReference>
<dbReference type="PANTHER" id="PTHR42709:SF4">
    <property type="entry name" value="INNER MEMBRANE PROTEIN YQAA"/>
    <property type="match status" value="1"/>
</dbReference>
<evidence type="ECO:0000313" key="3">
    <source>
        <dbReference type="EMBL" id="HGY56351.1"/>
    </source>
</evidence>
<name>A0A7V4U1J6_CALAY</name>
<feature type="transmembrane region" description="Helical" evidence="1">
    <location>
        <begin position="122"/>
        <end position="143"/>
    </location>
</feature>
<feature type="domain" description="VTT" evidence="2">
    <location>
        <begin position="29"/>
        <end position="141"/>
    </location>
</feature>
<evidence type="ECO:0000259" key="2">
    <source>
        <dbReference type="Pfam" id="PF09335"/>
    </source>
</evidence>
<reference evidence="3" key="1">
    <citation type="journal article" date="2020" name="mSystems">
        <title>Genome- and Community-Level Interaction Insights into Carbon Utilization and Element Cycling Functions of Hydrothermarchaeota in Hydrothermal Sediment.</title>
        <authorList>
            <person name="Zhou Z."/>
            <person name="Liu Y."/>
            <person name="Xu W."/>
            <person name="Pan J."/>
            <person name="Luo Z.H."/>
            <person name="Li M."/>
        </authorList>
    </citation>
    <scope>NUCLEOTIDE SEQUENCE [LARGE SCALE GENOMIC DNA]</scope>
    <source>
        <strain evidence="3">HyVt-577</strain>
    </source>
</reference>
<dbReference type="InterPro" id="IPR032816">
    <property type="entry name" value="VTT_dom"/>
</dbReference>
<feature type="transmembrane region" description="Helical" evidence="1">
    <location>
        <begin position="97"/>
        <end position="116"/>
    </location>
</feature>
<keyword evidence="1" id="KW-0472">Membrane</keyword>
<keyword evidence="1" id="KW-1133">Transmembrane helix</keyword>
<dbReference type="Pfam" id="PF09335">
    <property type="entry name" value="VTT_dom"/>
    <property type="match status" value="1"/>
</dbReference>
<dbReference type="Proteomes" id="UP000885779">
    <property type="component" value="Unassembled WGS sequence"/>
</dbReference>
<gene>
    <name evidence="3" type="ORF">ENK44_11640</name>
</gene>
<accession>A0A7V4U1J6</accession>
<organism evidence="3">
    <name type="scientific">Caldithrix abyssi</name>
    <dbReference type="NCBI Taxonomy" id="187145"/>
    <lineage>
        <taxon>Bacteria</taxon>
        <taxon>Pseudomonadati</taxon>
        <taxon>Calditrichota</taxon>
        <taxon>Calditrichia</taxon>
        <taxon>Calditrichales</taxon>
        <taxon>Calditrichaceae</taxon>
        <taxon>Caldithrix</taxon>
    </lineage>
</organism>